<dbReference type="InterPro" id="IPR016193">
    <property type="entry name" value="Cytidine_deaminase-like"/>
</dbReference>
<gene>
    <name evidence="3" type="ORF">K452DRAFT_314027</name>
</gene>
<dbReference type="Proteomes" id="UP000799438">
    <property type="component" value="Unassembled WGS sequence"/>
</dbReference>
<feature type="region of interest" description="Disordered" evidence="1">
    <location>
        <begin position="159"/>
        <end position="293"/>
    </location>
</feature>
<accession>A0A6A6AUX3</accession>
<evidence type="ECO:0000313" key="3">
    <source>
        <dbReference type="EMBL" id="KAF2135396.1"/>
    </source>
</evidence>
<sequence>MKTDNYLALCLEQAALSPLHHRHGSIVVRGGKVIGHGYNDYRRGYDGGALKTGQLATKPKPKPNSKPTGFTSLDAYAMGGGCSANAPLSMHAEMMAIRSALATSSALAATAVEVQKPCAKLPGAASKRGGQRLRDEAVWAYVERVCAEVFGAAAEGREWGVSGGRGRESQSIKFGGRGRKKPAQKHRYVPKSEDSFSRHTTIRGLVAGPGIEKDRKTGSDSRSDAVHGAVSTALQIPPPLSPSELNSPTSHAQNRKKRAPDRPPNHPKPILVRTTRSTQAPSSYTTKERTKHAKLHGADLYVARLGHAGPAHLSSSGGSKAPKDPVPPPPAPTPTPRPTRTGSLHEELTHILPAPPPPPAALPALLDRRTVQPSRPCYRCVAYLHAVGIKRVYWTNSEGEWEGAKVRELAEGLEGGGAGGEMFVTKGEVLRLRRGMGALRVLRLFGLALVCMRVWRCLAAGLSSRDSLMSVYVPTYESVQHHPLSQEHRPICMLYPDRSQS</sequence>
<feature type="compositionally biased region" description="Basic residues" evidence="1">
    <location>
        <begin position="176"/>
        <end position="189"/>
    </location>
</feature>
<proteinExistence type="predicted"/>
<dbReference type="InterPro" id="IPR002125">
    <property type="entry name" value="CMP_dCMP_dom"/>
</dbReference>
<dbReference type="AlphaFoldDB" id="A0A6A6AUX3"/>
<feature type="compositionally biased region" description="Basic and acidic residues" evidence="1">
    <location>
        <begin position="211"/>
        <end position="225"/>
    </location>
</feature>
<reference evidence="3" key="1">
    <citation type="journal article" date="2020" name="Stud. Mycol.">
        <title>101 Dothideomycetes genomes: a test case for predicting lifestyles and emergence of pathogens.</title>
        <authorList>
            <person name="Haridas S."/>
            <person name="Albert R."/>
            <person name="Binder M."/>
            <person name="Bloem J."/>
            <person name="Labutti K."/>
            <person name="Salamov A."/>
            <person name="Andreopoulos B."/>
            <person name="Baker S."/>
            <person name="Barry K."/>
            <person name="Bills G."/>
            <person name="Bluhm B."/>
            <person name="Cannon C."/>
            <person name="Castanera R."/>
            <person name="Culley D."/>
            <person name="Daum C."/>
            <person name="Ezra D."/>
            <person name="Gonzalez J."/>
            <person name="Henrissat B."/>
            <person name="Kuo A."/>
            <person name="Liang C."/>
            <person name="Lipzen A."/>
            <person name="Lutzoni F."/>
            <person name="Magnuson J."/>
            <person name="Mondo S."/>
            <person name="Nolan M."/>
            <person name="Ohm R."/>
            <person name="Pangilinan J."/>
            <person name="Park H.-J."/>
            <person name="Ramirez L."/>
            <person name="Alfaro M."/>
            <person name="Sun H."/>
            <person name="Tritt A."/>
            <person name="Yoshinaga Y."/>
            <person name="Zwiers L.-H."/>
            <person name="Turgeon B."/>
            <person name="Goodwin S."/>
            <person name="Spatafora J."/>
            <person name="Crous P."/>
            <person name="Grigoriev I."/>
        </authorList>
    </citation>
    <scope>NUCLEOTIDE SEQUENCE</scope>
    <source>
        <strain evidence="3">CBS 121167</strain>
    </source>
</reference>
<dbReference type="EMBL" id="ML995590">
    <property type="protein sequence ID" value="KAF2135396.1"/>
    <property type="molecule type" value="Genomic_DNA"/>
</dbReference>
<dbReference type="OrthoDB" id="9972196at2759"/>
<dbReference type="GeneID" id="54301215"/>
<evidence type="ECO:0000256" key="1">
    <source>
        <dbReference type="SAM" id="MobiDB-lite"/>
    </source>
</evidence>
<dbReference type="Gene3D" id="3.40.140.10">
    <property type="entry name" value="Cytidine Deaminase, domain 2"/>
    <property type="match status" value="1"/>
</dbReference>
<name>A0A6A6AUX3_9PEZI</name>
<feature type="domain" description="CMP/dCMP-type deaminase" evidence="2">
    <location>
        <begin position="6"/>
        <end position="119"/>
    </location>
</feature>
<dbReference type="GO" id="GO:0006139">
    <property type="term" value="P:nucleobase-containing compound metabolic process"/>
    <property type="evidence" value="ECO:0007669"/>
    <property type="project" value="UniProtKB-ARBA"/>
</dbReference>
<evidence type="ECO:0000259" key="2">
    <source>
        <dbReference type="Pfam" id="PF00383"/>
    </source>
</evidence>
<feature type="region of interest" description="Disordered" evidence="1">
    <location>
        <begin position="308"/>
        <end position="342"/>
    </location>
</feature>
<dbReference type="RefSeq" id="XP_033391114.1">
    <property type="nucleotide sequence ID" value="XM_033543718.1"/>
</dbReference>
<keyword evidence="4" id="KW-1185">Reference proteome</keyword>
<dbReference type="GO" id="GO:0003824">
    <property type="term" value="F:catalytic activity"/>
    <property type="evidence" value="ECO:0007669"/>
    <property type="project" value="InterPro"/>
</dbReference>
<dbReference type="SUPFAM" id="SSF53927">
    <property type="entry name" value="Cytidine deaminase-like"/>
    <property type="match status" value="1"/>
</dbReference>
<protein>
    <recommendedName>
        <fullName evidence="2">CMP/dCMP-type deaminase domain-containing protein</fullName>
    </recommendedName>
</protein>
<feature type="compositionally biased region" description="Pro residues" evidence="1">
    <location>
        <begin position="324"/>
        <end position="337"/>
    </location>
</feature>
<feature type="compositionally biased region" description="Polar residues" evidence="1">
    <location>
        <begin position="274"/>
        <end position="285"/>
    </location>
</feature>
<evidence type="ECO:0000313" key="4">
    <source>
        <dbReference type="Proteomes" id="UP000799438"/>
    </source>
</evidence>
<dbReference type="Pfam" id="PF00383">
    <property type="entry name" value="dCMP_cyt_deam_1"/>
    <property type="match status" value="1"/>
</dbReference>
<organism evidence="3 4">
    <name type="scientific">Aplosporella prunicola CBS 121167</name>
    <dbReference type="NCBI Taxonomy" id="1176127"/>
    <lineage>
        <taxon>Eukaryota</taxon>
        <taxon>Fungi</taxon>
        <taxon>Dikarya</taxon>
        <taxon>Ascomycota</taxon>
        <taxon>Pezizomycotina</taxon>
        <taxon>Dothideomycetes</taxon>
        <taxon>Dothideomycetes incertae sedis</taxon>
        <taxon>Botryosphaeriales</taxon>
        <taxon>Aplosporellaceae</taxon>
        <taxon>Aplosporella</taxon>
    </lineage>
</organism>